<comment type="catalytic activity">
    <reaction evidence="10">
        <text>(sulfur carrier)-H + L-cysteine = (sulfur carrier)-SH + L-alanine</text>
        <dbReference type="Rhea" id="RHEA:43892"/>
        <dbReference type="Rhea" id="RHEA-COMP:14737"/>
        <dbReference type="Rhea" id="RHEA-COMP:14739"/>
        <dbReference type="ChEBI" id="CHEBI:29917"/>
        <dbReference type="ChEBI" id="CHEBI:35235"/>
        <dbReference type="ChEBI" id="CHEBI:57972"/>
        <dbReference type="ChEBI" id="CHEBI:64428"/>
        <dbReference type="EC" id="2.8.1.7"/>
    </reaction>
</comment>
<sequence length="375" mass="40823">MIMSLSEKIYFDHNATTLLLKEAREAMEEIAHLPLNPSSVHSYGRYAKKLLEDARNEVASALCVTDQYKIVFTASGTEANNLAINGMKGYTCITSQIEHPAVLKVVGEGLIPVGGNGVIKLDVLERILATSDKSILISVIMASNEIGVIQPIHEVVKLARKYKALVHTDASQYIGKAGINIAELDADMVTICGHKFGAPIGVGALIFKKHLPLSSILKGGGQEFRFRPGTQNIPAIHGLGVACSKIKQIIASFTKLEKYRDFLEEEIMRIAEDSIIFGKNAARVPNVSSFSMPGVNNETQVIHFDLNGFAVSTGAACSSGRVDVPYVHMAMGYEQKQASCAIRVSMGAENTLEQVKKFIKVWQDLYLKTRLTDAA</sequence>
<evidence type="ECO:0000256" key="1">
    <source>
        <dbReference type="ARBA" id="ARBA00001933"/>
    </source>
</evidence>
<dbReference type="Gene3D" id="3.40.640.10">
    <property type="entry name" value="Type I PLP-dependent aspartate aminotransferase-like (Major domain)"/>
    <property type="match status" value="1"/>
</dbReference>
<comment type="similarity">
    <text evidence="3">Belongs to the class-V pyridoxal-phosphate-dependent aminotransferase family. NifS/IscS subfamily.</text>
</comment>
<dbReference type="SUPFAM" id="SSF53383">
    <property type="entry name" value="PLP-dependent transferases"/>
    <property type="match status" value="1"/>
</dbReference>
<dbReference type="PATRIC" id="fig|86105.3.peg.1380"/>
<name>A0A0C1QGY5_9RICK</name>
<accession>A0A0C1QGY5</accession>
<dbReference type="Pfam" id="PF00266">
    <property type="entry name" value="Aminotran_5"/>
    <property type="match status" value="1"/>
</dbReference>
<dbReference type="PANTHER" id="PTHR11601">
    <property type="entry name" value="CYSTEINE DESULFURYLASE FAMILY MEMBER"/>
    <property type="match status" value="1"/>
</dbReference>
<evidence type="ECO:0000256" key="3">
    <source>
        <dbReference type="ARBA" id="ARBA00006490"/>
    </source>
</evidence>
<evidence type="ECO:0000313" key="12">
    <source>
        <dbReference type="EMBL" id="KIE04829.1"/>
    </source>
</evidence>
<dbReference type="GO" id="GO:0051536">
    <property type="term" value="F:iron-sulfur cluster binding"/>
    <property type="evidence" value="ECO:0007669"/>
    <property type="project" value="UniProtKB-KW"/>
</dbReference>
<dbReference type="PIRSF" id="PIRSF005572">
    <property type="entry name" value="NifS"/>
    <property type="match status" value="1"/>
</dbReference>
<dbReference type="STRING" id="86105.NF27_FP00200"/>
<evidence type="ECO:0000256" key="9">
    <source>
        <dbReference type="ARBA" id="ARBA00023014"/>
    </source>
</evidence>
<evidence type="ECO:0000256" key="6">
    <source>
        <dbReference type="ARBA" id="ARBA00022723"/>
    </source>
</evidence>
<comment type="caution">
    <text evidence="12">The sequence shown here is derived from an EMBL/GenBank/DDBJ whole genome shotgun (WGS) entry which is preliminary data.</text>
</comment>
<proteinExistence type="inferred from homology"/>
<comment type="function">
    <text evidence="2">Catalyzes the removal of elemental sulfur atoms from cysteine to produce alanine. Seems to participate in the biosynthesis of the nitrogenase metalloclusters by providing the inorganic sulfur required for the Fe-S core formation.</text>
</comment>
<keyword evidence="5 12" id="KW-0808">Transferase</keyword>
<dbReference type="InterPro" id="IPR015424">
    <property type="entry name" value="PyrdxlP-dep_Trfase"/>
</dbReference>
<dbReference type="Proteomes" id="UP000031258">
    <property type="component" value="Unassembled WGS sequence"/>
</dbReference>
<evidence type="ECO:0000256" key="8">
    <source>
        <dbReference type="ARBA" id="ARBA00023004"/>
    </source>
</evidence>
<dbReference type="EMBL" id="JSWE01000141">
    <property type="protein sequence ID" value="KIE04829.1"/>
    <property type="molecule type" value="Genomic_DNA"/>
</dbReference>
<dbReference type="Gene3D" id="3.90.1150.10">
    <property type="entry name" value="Aspartate Aminotransferase, domain 1"/>
    <property type="match status" value="1"/>
</dbReference>
<protein>
    <recommendedName>
        <fullName evidence="4">Cysteine desulfurase</fullName>
    </recommendedName>
</protein>
<feature type="domain" description="Aminotransferase class V" evidence="11">
    <location>
        <begin position="9"/>
        <end position="358"/>
    </location>
</feature>
<dbReference type="InterPro" id="IPR015422">
    <property type="entry name" value="PyrdxlP-dep_Trfase_small"/>
</dbReference>
<keyword evidence="9" id="KW-0411">Iron-sulfur</keyword>
<keyword evidence="6" id="KW-0479">Metal-binding</keyword>
<dbReference type="AlphaFoldDB" id="A0A0C1QGY5"/>
<dbReference type="InterPro" id="IPR015421">
    <property type="entry name" value="PyrdxlP-dep_Trfase_major"/>
</dbReference>
<organism evidence="12 13">
    <name type="scientific">Candidatus Jidaibacter acanthamoebae</name>
    <dbReference type="NCBI Taxonomy" id="86105"/>
    <lineage>
        <taxon>Bacteria</taxon>
        <taxon>Pseudomonadati</taxon>
        <taxon>Pseudomonadota</taxon>
        <taxon>Alphaproteobacteria</taxon>
        <taxon>Rickettsiales</taxon>
        <taxon>Candidatus Midichloriaceae</taxon>
        <taxon>Candidatus Jidaibacter</taxon>
    </lineage>
</organism>
<comment type="cofactor">
    <cofactor evidence="1">
        <name>pyridoxal 5'-phosphate</name>
        <dbReference type="ChEBI" id="CHEBI:597326"/>
    </cofactor>
</comment>
<dbReference type="GO" id="GO:0046872">
    <property type="term" value="F:metal ion binding"/>
    <property type="evidence" value="ECO:0007669"/>
    <property type="project" value="UniProtKB-KW"/>
</dbReference>
<evidence type="ECO:0000259" key="11">
    <source>
        <dbReference type="Pfam" id="PF00266"/>
    </source>
</evidence>
<gene>
    <name evidence="12" type="primary">nifS_2</name>
    <name evidence="12" type="ORF">NF27_FP00200</name>
</gene>
<reference evidence="12 13" key="1">
    <citation type="submission" date="2014-11" db="EMBL/GenBank/DDBJ databases">
        <title>A Rickettsiales Symbiont of Amoebae With Ancient Features.</title>
        <authorList>
            <person name="Schulz F."/>
            <person name="Martijn J."/>
            <person name="Wascher F."/>
            <person name="Kostanjsek R."/>
            <person name="Ettema T.J."/>
            <person name="Horn M."/>
        </authorList>
    </citation>
    <scope>NUCLEOTIDE SEQUENCE [LARGE SCALE GENOMIC DNA]</scope>
    <source>
        <strain evidence="12 13">UWC36</strain>
    </source>
</reference>
<evidence type="ECO:0000256" key="7">
    <source>
        <dbReference type="ARBA" id="ARBA00022898"/>
    </source>
</evidence>
<dbReference type="InterPro" id="IPR016454">
    <property type="entry name" value="Cysteine_dSase"/>
</dbReference>
<evidence type="ECO:0000313" key="13">
    <source>
        <dbReference type="Proteomes" id="UP000031258"/>
    </source>
</evidence>
<evidence type="ECO:0000256" key="2">
    <source>
        <dbReference type="ARBA" id="ARBA00003120"/>
    </source>
</evidence>
<evidence type="ECO:0000256" key="5">
    <source>
        <dbReference type="ARBA" id="ARBA00022679"/>
    </source>
</evidence>
<dbReference type="PANTHER" id="PTHR11601:SF34">
    <property type="entry name" value="CYSTEINE DESULFURASE"/>
    <property type="match status" value="1"/>
</dbReference>
<dbReference type="InterPro" id="IPR000192">
    <property type="entry name" value="Aminotrans_V_dom"/>
</dbReference>
<keyword evidence="7" id="KW-0663">Pyridoxal phosphate</keyword>
<keyword evidence="8" id="KW-0408">Iron</keyword>
<keyword evidence="13" id="KW-1185">Reference proteome</keyword>
<evidence type="ECO:0000256" key="10">
    <source>
        <dbReference type="ARBA" id="ARBA00050776"/>
    </source>
</evidence>
<dbReference type="GO" id="GO:0031071">
    <property type="term" value="F:cysteine desulfurase activity"/>
    <property type="evidence" value="ECO:0007669"/>
    <property type="project" value="UniProtKB-EC"/>
</dbReference>
<evidence type="ECO:0000256" key="4">
    <source>
        <dbReference type="ARBA" id="ARBA00013558"/>
    </source>
</evidence>